<feature type="region of interest" description="Disordered" evidence="1">
    <location>
        <begin position="21"/>
        <end position="98"/>
    </location>
</feature>
<evidence type="ECO:0000256" key="1">
    <source>
        <dbReference type="SAM" id="MobiDB-lite"/>
    </source>
</evidence>
<keyword evidence="3" id="KW-1185">Reference proteome</keyword>
<dbReference type="OrthoDB" id="41566at2759"/>
<evidence type="ECO:0000313" key="3">
    <source>
        <dbReference type="Proteomes" id="UP000030744"/>
    </source>
</evidence>
<gene>
    <name evidence="2" type="ORF">EMH_0042900</name>
</gene>
<feature type="region of interest" description="Disordered" evidence="1">
    <location>
        <begin position="655"/>
        <end position="675"/>
    </location>
</feature>
<dbReference type="Proteomes" id="UP000030744">
    <property type="component" value="Unassembled WGS sequence"/>
</dbReference>
<organism evidence="2 3">
    <name type="scientific">Eimeria mitis</name>
    <dbReference type="NCBI Taxonomy" id="44415"/>
    <lineage>
        <taxon>Eukaryota</taxon>
        <taxon>Sar</taxon>
        <taxon>Alveolata</taxon>
        <taxon>Apicomplexa</taxon>
        <taxon>Conoidasida</taxon>
        <taxon>Coccidia</taxon>
        <taxon>Eucoccidiorida</taxon>
        <taxon>Eimeriorina</taxon>
        <taxon>Eimeriidae</taxon>
        <taxon>Eimeria</taxon>
    </lineage>
</organism>
<feature type="compositionally biased region" description="Low complexity" evidence="1">
    <location>
        <begin position="23"/>
        <end position="34"/>
    </location>
</feature>
<feature type="compositionally biased region" description="Basic residues" evidence="1">
    <location>
        <begin position="655"/>
        <end position="664"/>
    </location>
</feature>
<reference evidence="2" key="2">
    <citation type="submission" date="2013-10" db="EMBL/GenBank/DDBJ databases">
        <authorList>
            <person name="Aslett M."/>
        </authorList>
    </citation>
    <scope>NUCLEOTIDE SEQUENCE [LARGE SCALE GENOMIC DNA]</scope>
    <source>
        <strain evidence="2">Houghton</strain>
    </source>
</reference>
<feature type="compositionally biased region" description="Polar residues" evidence="1">
    <location>
        <begin position="665"/>
        <end position="675"/>
    </location>
</feature>
<proteinExistence type="predicted"/>
<sequence length="952" mass="102372">MTSLPGCSVSSSERPVVIRTADGNSNGIRGGSSSHANRNSIGSSHRKGNSSGNLQPRRHARAKRGSQRICSSVASSGRDGGRGGASGNGDASSIRKMRSNTLPLGRAIRLVELRQREIRSALQTIPNEIEHVAVVVSRQEGESAGAAEGMPAPAKSEISADVAVPRSFSIRLRSSCTSHNAAERSEGVPLNTSTTTSCRELRIAAESANRQHAAKGLRRRRGCASAATGLLETEPLDDPATVAAVVAEEQRLLAAAIAAEPTRGPPRELVACRVIHGNHKGWDSSLSYAEKIRHLVDGGFVRRSLLQKVPPSTASICGQFGIPNHVAMLEDRDRVKFYTDAIRWHGPAPPQRQQVLPLRREEPSFKQQGPLPQVTMPQELPQQHSELMGRSQVYGRRVLEIGCGPLALFSLLALQQGAAQVDALELNPGVYQFASTFVQQIGVNAPPLQQYDLERPQKPKLRVFRCYSKLFPLASWRSIAVSGFKTSCATSPPPLRADAAAAAPVAAVGASLVVLLRGSKGEGAAAATSETAASVASAAEDAVMGGSAVAGQAATSRAARDTADCTATVSPSSLYPAAESAPPFPVAVADTRCNFDASSAAAAAPVAANVVEGAEFQFSSWTVGPRYCFKQRQSQRVADRLQALPRSKKRRFKKKHNSYCRRKGTGTSTCGVKSPSAHQVQQEGELYDMVLHEILGDFASQEGVADVIRDIQERTGTIPQSIPFAARTFVGVTELPSPCCIKCPASEHPERTVISPRERLLQSVGLRFSEALLSTQLKAIEELEFESRMDTQMLQRRTLLFEVEKDGLFAGLLAAIEVEIRPGVFFGPVYEGQCDSWYTNVVLLGKEVSVTKGDRILLQTEANLTNFQREQHMVCHMHSCSLTYVFPLSVVAEDVPTAVAEGFSIRITGKRKVTLHDPADTSHDEASESSACYCRVMNKGWPQVQSDNGLEA</sequence>
<dbReference type="CDD" id="cd02440">
    <property type="entry name" value="AdoMet_MTases"/>
    <property type="match status" value="1"/>
</dbReference>
<feature type="compositionally biased region" description="Basic residues" evidence="1">
    <location>
        <begin position="56"/>
        <end position="66"/>
    </location>
</feature>
<dbReference type="VEuPathDB" id="ToxoDB:EMH_0042900"/>
<accession>U6K388</accession>
<reference evidence="2" key="1">
    <citation type="submission" date="2013-10" db="EMBL/GenBank/DDBJ databases">
        <title>Genomic analysis of the causative agents of coccidiosis in chickens.</title>
        <authorList>
            <person name="Reid A.J."/>
            <person name="Blake D."/>
            <person name="Billington K."/>
            <person name="Browne H."/>
            <person name="Dunn M."/>
            <person name="Hung S."/>
            <person name="Kawahara F."/>
            <person name="Miranda-Saavedra D."/>
            <person name="Mourier T."/>
            <person name="Nagra H."/>
            <person name="Otto T.D."/>
            <person name="Rawlings N."/>
            <person name="Sanchez A."/>
            <person name="Sanders M."/>
            <person name="Subramaniam C."/>
            <person name="Tay Y."/>
            <person name="Dear P."/>
            <person name="Doerig C."/>
            <person name="Gruber A."/>
            <person name="Parkinson J."/>
            <person name="Shirley M."/>
            <person name="Wan K.L."/>
            <person name="Berriman M."/>
            <person name="Tomley F."/>
            <person name="Pain A."/>
        </authorList>
    </citation>
    <scope>NUCLEOTIDE SEQUENCE [LARGE SCALE GENOMIC DNA]</scope>
    <source>
        <strain evidence="2">Houghton</strain>
    </source>
</reference>
<evidence type="ECO:0000313" key="2">
    <source>
        <dbReference type="EMBL" id="CDJ32195.1"/>
    </source>
</evidence>
<dbReference type="AlphaFoldDB" id="U6K388"/>
<dbReference type="EMBL" id="HG683951">
    <property type="protein sequence ID" value="CDJ32195.1"/>
    <property type="molecule type" value="Genomic_DNA"/>
</dbReference>
<dbReference type="RefSeq" id="XP_013354760.1">
    <property type="nucleotide sequence ID" value="XM_013499306.1"/>
</dbReference>
<dbReference type="Gene3D" id="3.40.50.150">
    <property type="entry name" value="Vaccinia Virus protein VP39"/>
    <property type="match status" value="1"/>
</dbReference>
<dbReference type="SUPFAM" id="SSF53335">
    <property type="entry name" value="S-adenosyl-L-methionine-dependent methyltransferases"/>
    <property type="match status" value="1"/>
</dbReference>
<protein>
    <submittedName>
        <fullName evidence="2">Uncharacterized protein</fullName>
    </submittedName>
</protein>
<dbReference type="GeneID" id="25379008"/>
<name>U6K388_9EIME</name>
<feature type="compositionally biased region" description="Polar residues" evidence="1">
    <location>
        <begin position="35"/>
        <end position="54"/>
    </location>
</feature>
<dbReference type="InterPro" id="IPR029063">
    <property type="entry name" value="SAM-dependent_MTases_sf"/>
</dbReference>